<accession>V6TNF5</accession>
<proteinExistence type="predicted"/>
<sequence>MAQIPRVLEVLTDAFNELLGTQNRRAFRMALISKDNGGY</sequence>
<reference evidence="1 2" key="2">
    <citation type="journal article" date="2013" name="Genome Biol. Evol.">
        <title>Genome sequencing of Giardia lamblia genotypes A2 and B isolates (DH and GS) and comparative analysis with the genomes of genotypes A1 and E (WB and Pig).</title>
        <authorList>
            <person name="Adam R.D."/>
            <person name="Dahlstrom E.W."/>
            <person name="Martens C.A."/>
            <person name="Bruno D.P."/>
            <person name="Barbian K.D."/>
            <person name="Ricklefs S.M."/>
            <person name="Hernandez M.M."/>
            <person name="Narla N.P."/>
            <person name="Patel R.B."/>
            <person name="Porcella S.F."/>
            <person name="Nash T.E."/>
        </authorList>
    </citation>
    <scope>NUCLEOTIDE SEQUENCE [LARGE SCALE GENOMIC DNA]</scope>
    <source>
        <strain evidence="1 2">GS</strain>
    </source>
</reference>
<reference evidence="2" key="1">
    <citation type="submission" date="2012-02" db="EMBL/GenBank/DDBJ databases">
        <title>Genome sequencing of Giardia lamblia Genotypes A2 and B isolates (DH and GS) and comparative analysis with the genomes of Genotypes A1 and E (WB and Pig).</title>
        <authorList>
            <person name="Adam R."/>
            <person name="Dahlstrom E."/>
            <person name="Martens C."/>
            <person name="Bruno D."/>
            <person name="Barbian K."/>
            <person name="Porcella S.F."/>
            <person name="Nash T."/>
        </authorList>
    </citation>
    <scope>NUCLEOTIDE SEQUENCE</scope>
    <source>
        <strain evidence="2">GS</strain>
    </source>
</reference>
<organism evidence="1 2">
    <name type="scientific">Giardia intestinalis</name>
    <name type="common">Giardia lamblia</name>
    <dbReference type="NCBI Taxonomy" id="5741"/>
    <lineage>
        <taxon>Eukaryota</taxon>
        <taxon>Metamonada</taxon>
        <taxon>Diplomonadida</taxon>
        <taxon>Hexamitidae</taxon>
        <taxon>Giardiinae</taxon>
        <taxon>Giardia</taxon>
    </lineage>
</organism>
<gene>
    <name evidence="1" type="ORF">GSB_155147</name>
</gene>
<dbReference type="AlphaFoldDB" id="V6TNF5"/>
<dbReference type="EMBL" id="AHHH01000309">
    <property type="protein sequence ID" value="ESU40139.1"/>
    <property type="molecule type" value="Genomic_DNA"/>
</dbReference>
<dbReference type="Proteomes" id="UP000018040">
    <property type="component" value="Unassembled WGS sequence"/>
</dbReference>
<evidence type="ECO:0000313" key="1">
    <source>
        <dbReference type="EMBL" id="ESU40139.1"/>
    </source>
</evidence>
<name>V6TNF5_GIAIN</name>
<protein>
    <submittedName>
        <fullName evidence="1">Histone H3</fullName>
    </submittedName>
</protein>
<comment type="caution">
    <text evidence="1">The sequence shown here is derived from an EMBL/GenBank/DDBJ whole genome shotgun (WGS) entry which is preliminary data.</text>
</comment>
<evidence type="ECO:0000313" key="2">
    <source>
        <dbReference type="Proteomes" id="UP000018040"/>
    </source>
</evidence>